<feature type="region of interest" description="Disordered" evidence="1">
    <location>
        <begin position="1"/>
        <end position="68"/>
    </location>
</feature>
<comment type="caution">
    <text evidence="2">The sequence shown here is derived from an EMBL/GenBank/DDBJ whole genome shotgun (WGS) entry which is preliminary data.</text>
</comment>
<protein>
    <submittedName>
        <fullName evidence="2">Uncharacterized protein</fullName>
    </submittedName>
</protein>
<proteinExistence type="predicted"/>
<evidence type="ECO:0000256" key="1">
    <source>
        <dbReference type="SAM" id="MobiDB-lite"/>
    </source>
</evidence>
<gene>
    <name evidence="2" type="ORF">PLEPLA_LOCUS4840</name>
</gene>
<accession>A0A9N7TR58</accession>
<name>A0A9N7TR58_PLEPL</name>
<evidence type="ECO:0000313" key="3">
    <source>
        <dbReference type="Proteomes" id="UP001153269"/>
    </source>
</evidence>
<organism evidence="2 3">
    <name type="scientific">Pleuronectes platessa</name>
    <name type="common">European plaice</name>
    <dbReference type="NCBI Taxonomy" id="8262"/>
    <lineage>
        <taxon>Eukaryota</taxon>
        <taxon>Metazoa</taxon>
        <taxon>Chordata</taxon>
        <taxon>Craniata</taxon>
        <taxon>Vertebrata</taxon>
        <taxon>Euteleostomi</taxon>
        <taxon>Actinopterygii</taxon>
        <taxon>Neopterygii</taxon>
        <taxon>Teleostei</taxon>
        <taxon>Neoteleostei</taxon>
        <taxon>Acanthomorphata</taxon>
        <taxon>Carangaria</taxon>
        <taxon>Pleuronectiformes</taxon>
        <taxon>Pleuronectoidei</taxon>
        <taxon>Pleuronectidae</taxon>
        <taxon>Pleuronectes</taxon>
    </lineage>
</organism>
<dbReference type="Proteomes" id="UP001153269">
    <property type="component" value="Unassembled WGS sequence"/>
</dbReference>
<sequence length="313" mass="35134">MRKTGRKKPEVGNRTKKTGRKKPEVGNRTRKTGRKKPEVGHRTKKTGRKKTEVGNRTKKTGRKKPEFCHHQRKNSHPVIMAPTGTLIWIFSLAAVCVSEPDNFKNCTSQAPLFERLSADVKEAAESSENLPSEWSSQQSAALIGSMRHLTDLLHKHQLKDCQLAEPKECPEAQVPENGGLVCVTVENTRYCKPLCNHGYDFGFLRRSRLFDSCGPKTRFRWDTQYVGGNRLAVCNAAMIQISGNQTAYFPKDQDCLTTKSRLQDSLIQSAVAELKAKNIEGGPQNACLLFSNTSRRRSLRSRLKGHHEDAGPH</sequence>
<evidence type="ECO:0000313" key="2">
    <source>
        <dbReference type="EMBL" id="CAB1417039.1"/>
    </source>
</evidence>
<keyword evidence="3" id="KW-1185">Reference proteome</keyword>
<reference evidence="2" key="1">
    <citation type="submission" date="2020-03" db="EMBL/GenBank/DDBJ databases">
        <authorList>
            <person name="Weist P."/>
        </authorList>
    </citation>
    <scope>NUCLEOTIDE SEQUENCE</scope>
</reference>
<dbReference type="AlphaFoldDB" id="A0A9N7TR58"/>
<dbReference type="EMBL" id="CADEAL010000239">
    <property type="protein sequence ID" value="CAB1417039.1"/>
    <property type="molecule type" value="Genomic_DNA"/>
</dbReference>